<accession>C7N3Y2</accession>
<dbReference type="Gene3D" id="3.80.10.10">
    <property type="entry name" value="Ribonuclease Inhibitor"/>
    <property type="match status" value="1"/>
</dbReference>
<dbReference type="KEGG" id="shi:Shel_06640"/>
<name>C7N3Y2_SLAHD</name>
<keyword evidence="2" id="KW-1185">Reference proteome</keyword>
<dbReference type="EMBL" id="CP001684">
    <property type="protein sequence ID" value="ACV21723.1"/>
    <property type="molecule type" value="Genomic_DNA"/>
</dbReference>
<evidence type="ECO:0000313" key="1">
    <source>
        <dbReference type="EMBL" id="ACV21723.1"/>
    </source>
</evidence>
<dbReference type="InterPro" id="IPR032675">
    <property type="entry name" value="LRR_dom_sf"/>
</dbReference>
<dbReference type="STRING" id="471855.Shel_06640"/>
<protein>
    <submittedName>
        <fullName evidence="1">Uncharacterized protein</fullName>
    </submittedName>
</protein>
<reference evidence="1 2" key="1">
    <citation type="journal article" date="2009" name="Stand. Genomic Sci.">
        <title>Complete genome sequence of Slackia heliotrinireducens type strain (RHS 1).</title>
        <authorList>
            <person name="Pukall R."/>
            <person name="Lapidus A."/>
            <person name="Nolan M."/>
            <person name="Copeland A."/>
            <person name="Glavina Del Rio T."/>
            <person name="Lucas S."/>
            <person name="Chen F."/>
            <person name="Tice H."/>
            <person name="Cheng J.F."/>
            <person name="Chertkov O."/>
            <person name="Bruce D."/>
            <person name="Goodwin L."/>
            <person name="Kuske C."/>
            <person name="Brettin T."/>
            <person name="Detter J.C."/>
            <person name="Han C."/>
            <person name="Pitluck S."/>
            <person name="Pati A."/>
            <person name="Mavrommatis K."/>
            <person name="Ivanova N."/>
            <person name="Ovchinnikova G."/>
            <person name="Chen A."/>
            <person name="Palaniappan K."/>
            <person name="Schneider S."/>
            <person name="Rohde M."/>
            <person name="Chain P."/>
            <person name="D'haeseleer P."/>
            <person name="Goker M."/>
            <person name="Bristow J."/>
            <person name="Eisen J.A."/>
            <person name="Markowitz V."/>
            <person name="Kyrpides N.C."/>
            <person name="Klenk H.P."/>
            <person name="Hugenholtz P."/>
        </authorList>
    </citation>
    <scope>NUCLEOTIDE SEQUENCE [LARGE SCALE GENOMIC DNA]</scope>
    <source>
        <strain evidence="2">ATCC 29202 / DSM 20476 / NCTC 11029 / RHS 1</strain>
    </source>
</reference>
<gene>
    <name evidence="1" type="ordered locus">Shel_06640</name>
</gene>
<dbReference type="HOGENOM" id="CLU_1348181_0_0_11"/>
<evidence type="ECO:0000313" key="2">
    <source>
        <dbReference type="Proteomes" id="UP000002026"/>
    </source>
</evidence>
<organism evidence="1 2">
    <name type="scientific">Slackia heliotrinireducens (strain ATCC 29202 / DSM 20476 / NCTC 11029 / RHS 1)</name>
    <name type="common">Peptococcus heliotrinreducens</name>
    <dbReference type="NCBI Taxonomy" id="471855"/>
    <lineage>
        <taxon>Bacteria</taxon>
        <taxon>Bacillati</taxon>
        <taxon>Actinomycetota</taxon>
        <taxon>Coriobacteriia</taxon>
        <taxon>Eggerthellales</taxon>
        <taxon>Eggerthellaceae</taxon>
        <taxon>Slackia</taxon>
    </lineage>
</organism>
<dbReference type="AlphaFoldDB" id="C7N3Y2"/>
<dbReference type="Proteomes" id="UP000002026">
    <property type="component" value="Chromosome"/>
</dbReference>
<proteinExistence type="predicted"/>
<sequence length="203" mass="22169">MPMAVSADDNVRSVALAAAAIAVVAAFAIVSIGRLAMPYADEFSLIDLREKPIDITQDVFPDDALRAYVEDNLDTDQDGRLGRSERNAVTEIGAYDFNDRDYFEVYDEGISGLGITSLDGLEVFPNLQMVVAQDNDIEVLDVSKLTSLDYLDVRGNIDSEGDREFAINSLPANDGLQIVFDQGFNPSGDTSRLNPVEPRKADE</sequence>